<dbReference type="PANTHER" id="PTHR33406:SF13">
    <property type="entry name" value="MEMBRANE PROTEIN YDFJ"/>
    <property type="match status" value="1"/>
</dbReference>
<organism evidence="8 9">
    <name type="scientific">Arthrobacter hankyongi</name>
    <dbReference type="NCBI Taxonomy" id="2904801"/>
    <lineage>
        <taxon>Bacteria</taxon>
        <taxon>Bacillati</taxon>
        <taxon>Actinomycetota</taxon>
        <taxon>Actinomycetes</taxon>
        <taxon>Micrococcales</taxon>
        <taxon>Micrococcaceae</taxon>
        <taxon>Arthrobacter</taxon>
    </lineage>
</organism>
<name>A0ABS9L708_9MICC</name>
<keyword evidence="3 6" id="KW-0812">Transmembrane</keyword>
<feature type="transmembrane region" description="Helical" evidence="6">
    <location>
        <begin position="659"/>
        <end position="681"/>
    </location>
</feature>
<feature type="transmembrane region" description="Helical" evidence="6">
    <location>
        <begin position="175"/>
        <end position="195"/>
    </location>
</feature>
<evidence type="ECO:0000259" key="7">
    <source>
        <dbReference type="PROSITE" id="PS50156"/>
    </source>
</evidence>
<gene>
    <name evidence="8" type="ORF">LVY72_11160</name>
</gene>
<evidence type="ECO:0000313" key="8">
    <source>
        <dbReference type="EMBL" id="MCG2622472.1"/>
    </source>
</evidence>
<evidence type="ECO:0000256" key="2">
    <source>
        <dbReference type="ARBA" id="ARBA00022475"/>
    </source>
</evidence>
<feature type="domain" description="SSD" evidence="7">
    <location>
        <begin position="199"/>
        <end position="324"/>
    </location>
</feature>
<feature type="transmembrane region" description="Helical" evidence="6">
    <location>
        <begin position="267"/>
        <end position="290"/>
    </location>
</feature>
<comment type="caution">
    <text evidence="8">The sequence shown here is derived from an EMBL/GenBank/DDBJ whole genome shotgun (WGS) entry which is preliminary data.</text>
</comment>
<feature type="transmembrane region" description="Helical" evidence="6">
    <location>
        <begin position="552"/>
        <end position="573"/>
    </location>
</feature>
<feature type="transmembrane region" description="Helical" evidence="6">
    <location>
        <begin position="585"/>
        <end position="604"/>
    </location>
</feature>
<evidence type="ECO:0000256" key="6">
    <source>
        <dbReference type="SAM" id="Phobius"/>
    </source>
</evidence>
<dbReference type="InterPro" id="IPR004869">
    <property type="entry name" value="MMPL_dom"/>
</dbReference>
<feature type="transmembrane region" description="Helical" evidence="6">
    <location>
        <begin position="364"/>
        <end position="383"/>
    </location>
</feature>
<evidence type="ECO:0000313" key="9">
    <source>
        <dbReference type="Proteomes" id="UP001165368"/>
    </source>
</evidence>
<dbReference type="SUPFAM" id="SSF82866">
    <property type="entry name" value="Multidrug efflux transporter AcrB transmembrane domain"/>
    <property type="match status" value="2"/>
</dbReference>
<feature type="transmembrane region" description="Helical" evidence="6">
    <location>
        <begin position="296"/>
        <end position="325"/>
    </location>
</feature>
<feature type="transmembrane region" description="Helical" evidence="6">
    <location>
        <begin position="226"/>
        <end position="246"/>
    </location>
</feature>
<keyword evidence="9" id="KW-1185">Reference proteome</keyword>
<keyword evidence="2" id="KW-1003">Cell membrane</keyword>
<dbReference type="Pfam" id="PF03176">
    <property type="entry name" value="MMPL"/>
    <property type="match status" value="2"/>
</dbReference>
<protein>
    <submittedName>
        <fullName evidence="8">MMPL family transporter</fullName>
    </submittedName>
</protein>
<accession>A0ABS9L708</accession>
<feature type="transmembrane region" description="Helical" evidence="6">
    <location>
        <begin position="633"/>
        <end position="653"/>
    </location>
</feature>
<keyword evidence="4 6" id="KW-1133">Transmembrane helix</keyword>
<dbReference type="Gene3D" id="1.20.1640.10">
    <property type="entry name" value="Multidrug efflux transporter AcrB transmembrane domain"/>
    <property type="match status" value="2"/>
</dbReference>
<dbReference type="InterPro" id="IPR050545">
    <property type="entry name" value="Mycobact_MmpL"/>
</dbReference>
<feature type="transmembrane region" description="Helical" evidence="6">
    <location>
        <begin position="202"/>
        <end position="220"/>
    </location>
</feature>
<proteinExistence type="predicted"/>
<dbReference type="Proteomes" id="UP001165368">
    <property type="component" value="Unassembled WGS sequence"/>
</dbReference>
<feature type="transmembrane region" description="Helical" evidence="6">
    <location>
        <begin position="519"/>
        <end position="540"/>
    </location>
</feature>
<dbReference type="PRINTS" id="PR00702">
    <property type="entry name" value="ACRIFLAVINRP"/>
</dbReference>
<sequence>MSAFLYRLGRFCFRKRWWVVSTWLALVAIVIGSVAAFGGPLDDSTDIPGTQSQELLDKLEDKMPSADEESGRIVVAAGPGGTISNAQFAVIADELDRISGLDGVRGAADPLSTGAVSSDGRIAVINVVYESGSYPSATTRAAIRAAADPLADVGLQTQFSPSISGSPSAIGSSEIVGVAIAAVVLVVALGSLIAAGLPLLTALFGVAAGLGTVLALTNVFPIGQNAVVLALMLGLAVGIDYCLFIVNRHRNQVLRGMPVAESAALSVGTSGNAVLFAGLTVVIALAALSLPGIPFLAVMGLAAAGTVAVSVLVALTLAPALLGIIGGRIVSRRARSKAENRTGGAAAVPMQDNRWARWVTAHPVAVAASTVLLLGIVSIPALGMRLGLPDASANLPESSSYKAHKLIEEGFGAGANGPLLVTATVPGGANPEAVVTKLAQKLAAADHVAAASPAGISADGTFAIVQVIPAEGPSSQSTEQLVKSLRADAAGYGRTSGAVDVGVTGQTAMNIDVSAKLAAALPVYLAVVIGLSLVLLLLVFRSILVPLQATAGFLLSLAASFGAVVAVFQWGWFSELFRTGDPAPIMAFLPIILIGVLFGLAMDYQMFLVSGMREAYVHGGDAHRAVRAGFSHGARVVTAAAVIMIAVFGGFVFSDVPDIRAIGFALAFGVFVDAFLVRMTLVPALMQLFGRAAWWCPRWLARLLPDVDVEGDKLRRPRAEAERELAGV</sequence>
<dbReference type="EMBL" id="JAKLTQ010000007">
    <property type="protein sequence ID" value="MCG2622472.1"/>
    <property type="molecule type" value="Genomic_DNA"/>
</dbReference>
<dbReference type="InterPro" id="IPR000731">
    <property type="entry name" value="SSD"/>
</dbReference>
<dbReference type="InterPro" id="IPR001036">
    <property type="entry name" value="Acrflvin-R"/>
</dbReference>
<dbReference type="PROSITE" id="PS50156">
    <property type="entry name" value="SSD"/>
    <property type="match status" value="1"/>
</dbReference>
<evidence type="ECO:0000256" key="4">
    <source>
        <dbReference type="ARBA" id="ARBA00022989"/>
    </source>
</evidence>
<evidence type="ECO:0000256" key="1">
    <source>
        <dbReference type="ARBA" id="ARBA00004651"/>
    </source>
</evidence>
<keyword evidence="5 6" id="KW-0472">Membrane</keyword>
<dbReference type="PANTHER" id="PTHR33406">
    <property type="entry name" value="MEMBRANE PROTEIN MJ1562-RELATED"/>
    <property type="match status" value="1"/>
</dbReference>
<evidence type="ECO:0000256" key="3">
    <source>
        <dbReference type="ARBA" id="ARBA00022692"/>
    </source>
</evidence>
<dbReference type="RefSeq" id="WP_237820813.1">
    <property type="nucleotide sequence ID" value="NZ_JAKLTQ010000007.1"/>
</dbReference>
<comment type="subcellular location">
    <subcellularLocation>
        <location evidence="1">Cell membrane</location>
        <topology evidence="1">Multi-pass membrane protein</topology>
    </subcellularLocation>
</comment>
<reference evidence="8" key="1">
    <citation type="submission" date="2022-01" db="EMBL/GenBank/DDBJ databases">
        <authorList>
            <person name="Jo J.-H."/>
            <person name="Im W.-T."/>
        </authorList>
    </citation>
    <scope>NUCLEOTIDE SEQUENCE</scope>
    <source>
        <strain evidence="8">I2-34</strain>
    </source>
</reference>
<evidence type="ECO:0000256" key="5">
    <source>
        <dbReference type="ARBA" id="ARBA00023136"/>
    </source>
</evidence>